<feature type="domain" description="Orc1-like AAA ATPase" evidence="4">
    <location>
        <begin position="251"/>
        <end position="391"/>
    </location>
</feature>
<evidence type="ECO:0000256" key="1">
    <source>
        <dbReference type="ARBA" id="ARBA00022741"/>
    </source>
</evidence>
<evidence type="ECO:0000256" key="2">
    <source>
        <dbReference type="ARBA" id="ARBA00022840"/>
    </source>
</evidence>
<evidence type="ECO:0000313" key="6">
    <source>
        <dbReference type="Proteomes" id="UP000662111"/>
    </source>
</evidence>
<sequence length="959" mass="103003">MARGEAGGVLDVRLLGRVAVRTAAGWRDDWPRPAARRLVALLAISPARSAPREVIADRLFGHLPTDRALRNVSKALSQARTVVGPGVLLGDSVTVWIAGSVEVRTDLARDTELAQRALDSPPPSAVWPELRAVLARADQLLSEDLYEDWAQEERRAHGVLAGETALALARSSGREADWSRVLADDPCDAEAWEAVLTAAAARGPVELDTAWAECRLVHAQELRRPPPPPLRRLAEGREERGERADGPDLTVGHEAELRWLAERVPAAARGGESWLLHGPAGIGKTHLLRGAARDLRHQGCLVRWATCVADDKGGPFAPLVSALRLGHTGSRPVIQALERGRPGSPQGWSAVRLADDVAAVLDAYAEPLALVVDDVHWADAALRSLLSRLCTFTNGRRWSLLLAGRSDESDHPLPTVPSTTATLRITPLTSQETARLARRLIDQDRATDPVASESVVQSLVARSGGNPFFLTELARGAGGAPVAGGDIPERIHVLLRRRLSPLSTTSRQVLEVLTLAAERATVPLLVHVVGEQEVDRALGELRLHSLLDPVSPAPRPVHPLLREVVVADLTAVRACELHDQLAHALGHLAGETGRRDLEEAAAGHTLAAWTAYPTGERAPGAAAAGLTSGGRVLRAFAPEAAARILEEALAAFADSTAEARRDLRAAAVDGWLDLGRCRLLLGDPEGAERALRAGLKLAEQPLERARCYRRLAGLHYRTGRMAETAGVLEVGLLAVTDELARAVLETELGWTLHRRGRALEALPILERATRVFEDGGSWDLAAWSLDYLAMTHVALGAPEHGLALLDRALARDGVGADHHRRGVILIHRGRVLLQLGSLDAALGAVEEGIRILRRSRDRYVLSVGLRIAADVHEARGDPAGAVRARTEELNLLRGTANHRHAAVAQAHLASLYRRLGRPEEADRAARAAQDAVERSADPDVAEEVARRLADGNTAGTPDS</sequence>
<dbReference type="EMBL" id="BMLB01000005">
    <property type="protein sequence ID" value="GGK75018.1"/>
    <property type="molecule type" value="Genomic_DNA"/>
</dbReference>
<dbReference type="Pfam" id="PF13191">
    <property type="entry name" value="AAA_16"/>
    <property type="match status" value="1"/>
</dbReference>
<proteinExistence type="predicted"/>
<dbReference type="Gene3D" id="3.40.50.300">
    <property type="entry name" value="P-loop containing nucleotide triphosphate hydrolases"/>
    <property type="match status" value="1"/>
</dbReference>
<gene>
    <name evidence="5" type="ORF">GCM10011509_24640</name>
</gene>
<feature type="region of interest" description="Disordered" evidence="3">
    <location>
        <begin position="222"/>
        <end position="248"/>
    </location>
</feature>
<dbReference type="InterPro" id="IPR011990">
    <property type="entry name" value="TPR-like_helical_dom_sf"/>
</dbReference>
<dbReference type="Gene3D" id="1.25.40.10">
    <property type="entry name" value="Tetratricopeptide repeat domain"/>
    <property type="match status" value="2"/>
</dbReference>
<evidence type="ECO:0000256" key="3">
    <source>
        <dbReference type="SAM" id="MobiDB-lite"/>
    </source>
</evidence>
<evidence type="ECO:0000313" key="5">
    <source>
        <dbReference type="EMBL" id="GGK75018.1"/>
    </source>
</evidence>
<dbReference type="PANTHER" id="PTHR16305:SF35">
    <property type="entry name" value="TRANSCRIPTIONAL ACTIVATOR DOMAIN"/>
    <property type="match status" value="1"/>
</dbReference>
<dbReference type="SUPFAM" id="SSF52540">
    <property type="entry name" value="P-loop containing nucleoside triphosphate hydrolases"/>
    <property type="match status" value="1"/>
</dbReference>
<feature type="compositionally biased region" description="Basic and acidic residues" evidence="3">
    <location>
        <begin position="232"/>
        <end position="248"/>
    </location>
</feature>
<dbReference type="Proteomes" id="UP000662111">
    <property type="component" value="Unassembled WGS sequence"/>
</dbReference>
<evidence type="ECO:0000259" key="4">
    <source>
        <dbReference type="Pfam" id="PF13191"/>
    </source>
</evidence>
<dbReference type="InterPro" id="IPR041664">
    <property type="entry name" value="AAA_16"/>
</dbReference>
<reference evidence="6" key="1">
    <citation type="journal article" date="2019" name="Int. J. Syst. Evol. Microbiol.">
        <title>The Global Catalogue of Microorganisms (GCM) 10K type strain sequencing project: providing services to taxonomists for standard genome sequencing and annotation.</title>
        <authorList>
            <consortium name="The Broad Institute Genomics Platform"/>
            <consortium name="The Broad Institute Genome Sequencing Center for Infectious Disease"/>
            <person name="Wu L."/>
            <person name="Ma J."/>
        </authorList>
    </citation>
    <scope>NUCLEOTIDE SEQUENCE [LARGE SCALE GENOMIC DNA]</scope>
    <source>
        <strain evidence="6">CGMCC 1.5362</strain>
    </source>
</reference>
<keyword evidence="2" id="KW-0067">ATP-binding</keyword>
<dbReference type="InterPro" id="IPR036388">
    <property type="entry name" value="WH-like_DNA-bd_sf"/>
</dbReference>
<accession>A0ABQ2F9R7</accession>
<dbReference type="InterPro" id="IPR027417">
    <property type="entry name" value="P-loop_NTPase"/>
</dbReference>
<dbReference type="RefSeq" id="WP_156875774.1">
    <property type="nucleotide sequence ID" value="NZ_BMLB01000005.1"/>
</dbReference>
<organism evidence="5 6">
    <name type="scientific">Ornithinimicrobium pekingense</name>
    <dbReference type="NCBI Taxonomy" id="384677"/>
    <lineage>
        <taxon>Bacteria</taxon>
        <taxon>Bacillati</taxon>
        <taxon>Actinomycetota</taxon>
        <taxon>Actinomycetes</taxon>
        <taxon>Micrococcales</taxon>
        <taxon>Ornithinimicrobiaceae</taxon>
        <taxon>Ornithinimicrobium</taxon>
    </lineage>
</organism>
<keyword evidence="1" id="KW-0547">Nucleotide-binding</keyword>
<dbReference type="SMART" id="SM00028">
    <property type="entry name" value="TPR"/>
    <property type="match status" value="4"/>
</dbReference>
<keyword evidence="6" id="KW-1185">Reference proteome</keyword>
<name>A0ABQ2F9R7_9MICO</name>
<protein>
    <recommendedName>
        <fullName evidence="4">Orc1-like AAA ATPase domain-containing protein</fullName>
    </recommendedName>
</protein>
<dbReference type="SUPFAM" id="SSF48452">
    <property type="entry name" value="TPR-like"/>
    <property type="match status" value="2"/>
</dbReference>
<dbReference type="Gene3D" id="1.10.10.10">
    <property type="entry name" value="Winged helix-like DNA-binding domain superfamily/Winged helix DNA-binding domain"/>
    <property type="match status" value="1"/>
</dbReference>
<comment type="caution">
    <text evidence="5">The sequence shown here is derived from an EMBL/GenBank/DDBJ whole genome shotgun (WGS) entry which is preliminary data.</text>
</comment>
<dbReference type="InterPro" id="IPR019734">
    <property type="entry name" value="TPR_rpt"/>
</dbReference>
<dbReference type="PANTHER" id="PTHR16305">
    <property type="entry name" value="TESTICULAR SOLUBLE ADENYLYL CYCLASE"/>
    <property type="match status" value="1"/>
</dbReference>